<feature type="domain" description="Uroporphyrinogen decarboxylase (URO-D)" evidence="13">
    <location>
        <begin position="44"/>
        <end position="53"/>
    </location>
</feature>
<dbReference type="InterPro" id="IPR000257">
    <property type="entry name" value="Uroporphyrinogen_deCOase"/>
</dbReference>
<feature type="domain" description="Uroporphyrinogen decarboxylase (URO-D)" evidence="14">
    <location>
        <begin position="164"/>
        <end position="180"/>
    </location>
</feature>
<dbReference type="AlphaFoldDB" id="L1K3R9"/>
<dbReference type="EC" id="4.1.1.37" evidence="6 11"/>
<evidence type="ECO:0000256" key="9">
    <source>
        <dbReference type="ARBA" id="ARBA00023244"/>
    </source>
</evidence>
<evidence type="ECO:0000256" key="11">
    <source>
        <dbReference type="RuleBase" id="RU000554"/>
    </source>
</evidence>
<gene>
    <name evidence="15" type="primary">HemA</name>
    <name evidence="15" type="synonym">UroD</name>
    <name evidence="15" type="ORF">GUITHDRAFT_196519</name>
</gene>
<dbReference type="GO" id="GO:0006782">
    <property type="term" value="P:protoporphyrinogen IX biosynthetic process"/>
    <property type="evidence" value="ECO:0007669"/>
    <property type="project" value="UniProtKB-UniPathway"/>
</dbReference>
<dbReference type="Pfam" id="PF01208">
    <property type="entry name" value="URO-D"/>
    <property type="match status" value="1"/>
</dbReference>
<dbReference type="GO" id="GO:0004853">
    <property type="term" value="F:uroporphyrinogen decarboxylase activity"/>
    <property type="evidence" value="ECO:0007669"/>
    <property type="project" value="UniProtKB-EC"/>
</dbReference>
<reference evidence="17" key="2">
    <citation type="submission" date="2012-11" db="EMBL/GenBank/DDBJ databases">
        <authorList>
            <person name="Kuo A."/>
            <person name="Curtis B.A."/>
            <person name="Tanifuji G."/>
            <person name="Burki F."/>
            <person name="Gruber A."/>
            <person name="Irimia M."/>
            <person name="Maruyama S."/>
            <person name="Arias M.C."/>
            <person name="Ball S.G."/>
            <person name="Gile G.H."/>
            <person name="Hirakawa Y."/>
            <person name="Hopkins J.F."/>
            <person name="Rensing S.A."/>
            <person name="Schmutz J."/>
            <person name="Symeonidi A."/>
            <person name="Elias M."/>
            <person name="Eveleigh R.J."/>
            <person name="Herman E.K."/>
            <person name="Klute M.J."/>
            <person name="Nakayama T."/>
            <person name="Obornik M."/>
            <person name="Reyes-Prieto A."/>
            <person name="Armbrust E.V."/>
            <person name="Aves S.J."/>
            <person name="Beiko R.G."/>
            <person name="Coutinho P."/>
            <person name="Dacks J.B."/>
            <person name="Durnford D.G."/>
            <person name="Fast N.M."/>
            <person name="Green B.R."/>
            <person name="Grisdale C."/>
            <person name="Hempe F."/>
            <person name="Henrissat B."/>
            <person name="Hoppner M.P."/>
            <person name="Ishida K.-I."/>
            <person name="Kim E."/>
            <person name="Koreny L."/>
            <person name="Kroth P.G."/>
            <person name="Liu Y."/>
            <person name="Malik S.-B."/>
            <person name="Maier U.G."/>
            <person name="McRose D."/>
            <person name="Mock T."/>
            <person name="Neilson J.A."/>
            <person name="Onodera N.T."/>
            <person name="Poole A.M."/>
            <person name="Pritham E.J."/>
            <person name="Richards T.A."/>
            <person name="Rocap G."/>
            <person name="Roy S.W."/>
            <person name="Sarai C."/>
            <person name="Schaack S."/>
            <person name="Shirato S."/>
            <person name="Slamovits C.H."/>
            <person name="Spencer D.F."/>
            <person name="Suzuki S."/>
            <person name="Worden A.Z."/>
            <person name="Zauner S."/>
            <person name="Barry K."/>
            <person name="Bell C."/>
            <person name="Bharti A.K."/>
            <person name="Crow J.A."/>
            <person name="Grimwood J."/>
            <person name="Kramer R."/>
            <person name="Lindquist E."/>
            <person name="Lucas S."/>
            <person name="Salamov A."/>
            <person name="McFadden G.I."/>
            <person name="Lane C.E."/>
            <person name="Keeling P.J."/>
            <person name="Gray M.W."/>
            <person name="Grigoriev I.V."/>
            <person name="Archibald J.M."/>
        </authorList>
    </citation>
    <scope>NUCLEOTIDE SEQUENCE</scope>
    <source>
        <strain evidence="17">CCMP2712</strain>
    </source>
</reference>
<dbReference type="InterPro" id="IPR006361">
    <property type="entry name" value="Uroporphyrinogen_deCO2ase_HemE"/>
</dbReference>
<evidence type="ECO:0000256" key="2">
    <source>
        <dbReference type="ARBA" id="ARBA00004229"/>
    </source>
</evidence>
<keyword evidence="17" id="KW-1185">Reference proteome</keyword>
<dbReference type="GO" id="GO:0009507">
    <property type="term" value="C:chloroplast"/>
    <property type="evidence" value="ECO:0007669"/>
    <property type="project" value="UniProtKB-SubCell"/>
</dbReference>
<sequence length="377" mass="41911">MAAAWTAAALLSKASRAGLKLKMQASDHDILLRVARGEEANRAPVWLMRQAGRYMKAFREYSDKYPFRQRSETPEIAIELSLQPWKAFGTDGVIMFSDILTPLPSMGIEFDVVKGSGPVIFDPIRSMDQIKSLKPIDDPDASVPFLREILQSLRKETDGKTTLLGFVGSPFTLAAYSVEGKADKNCFQTKKMMYNQPEILHAFLDHIAENIAAYAIHQIDCGAQVLQVFESWAHHLSPEDFLIFGKPYADKAISLIKQKHPNVPIIYFANGGSSYLELQRDMKADMICVDWKIDMATARKTLGDKPISGNVDPLILMGKESKIREAVRDCVHKARGVPHILNLGHGVIQPTPESAVAAFVDEAKKINFAQTKEPVSI</sequence>
<evidence type="ECO:0000256" key="1">
    <source>
        <dbReference type="ARBA" id="ARBA00002448"/>
    </source>
</evidence>
<keyword evidence="9 11" id="KW-0627">Porphyrin biosynthesis</keyword>
<reference evidence="15 17" key="1">
    <citation type="journal article" date="2012" name="Nature">
        <title>Algal genomes reveal evolutionary mosaicism and the fate of nucleomorphs.</title>
        <authorList>
            <consortium name="DOE Joint Genome Institute"/>
            <person name="Curtis B.A."/>
            <person name="Tanifuji G."/>
            <person name="Burki F."/>
            <person name="Gruber A."/>
            <person name="Irimia M."/>
            <person name="Maruyama S."/>
            <person name="Arias M.C."/>
            <person name="Ball S.G."/>
            <person name="Gile G.H."/>
            <person name="Hirakawa Y."/>
            <person name="Hopkins J.F."/>
            <person name="Kuo A."/>
            <person name="Rensing S.A."/>
            <person name="Schmutz J."/>
            <person name="Symeonidi A."/>
            <person name="Elias M."/>
            <person name="Eveleigh R.J."/>
            <person name="Herman E.K."/>
            <person name="Klute M.J."/>
            <person name="Nakayama T."/>
            <person name="Obornik M."/>
            <person name="Reyes-Prieto A."/>
            <person name="Armbrust E.V."/>
            <person name="Aves S.J."/>
            <person name="Beiko R.G."/>
            <person name="Coutinho P."/>
            <person name="Dacks J.B."/>
            <person name="Durnford D.G."/>
            <person name="Fast N.M."/>
            <person name="Green B.R."/>
            <person name="Grisdale C.J."/>
            <person name="Hempel F."/>
            <person name="Henrissat B."/>
            <person name="Hoppner M.P."/>
            <person name="Ishida K."/>
            <person name="Kim E."/>
            <person name="Koreny L."/>
            <person name="Kroth P.G."/>
            <person name="Liu Y."/>
            <person name="Malik S.B."/>
            <person name="Maier U.G."/>
            <person name="McRose D."/>
            <person name="Mock T."/>
            <person name="Neilson J.A."/>
            <person name="Onodera N.T."/>
            <person name="Poole A.M."/>
            <person name="Pritham E.J."/>
            <person name="Richards T.A."/>
            <person name="Rocap G."/>
            <person name="Roy S.W."/>
            <person name="Sarai C."/>
            <person name="Schaack S."/>
            <person name="Shirato S."/>
            <person name="Slamovits C.H."/>
            <person name="Spencer D.F."/>
            <person name="Suzuki S."/>
            <person name="Worden A.Z."/>
            <person name="Zauner S."/>
            <person name="Barry K."/>
            <person name="Bell C."/>
            <person name="Bharti A.K."/>
            <person name="Crow J.A."/>
            <person name="Grimwood J."/>
            <person name="Kramer R."/>
            <person name="Lindquist E."/>
            <person name="Lucas S."/>
            <person name="Salamov A."/>
            <person name="McFadden G.I."/>
            <person name="Lane C.E."/>
            <person name="Keeling P.J."/>
            <person name="Gray M.W."/>
            <person name="Grigoriev I.V."/>
            <person name="Archibald J.M."/>
        </authorList>
    </citation>
    <scope>NUCLEOTIDE SEQUENCE</scope>
    <source>
        <strain evidence="15 17">CCMP2712</strain>
    </source>
</reference>
<evidence type="ECO:0000256" key="3">
    <source>
        <dbReference type="ARBA" id="ARBA00004804"/>
    </source>
</evidence>
<comment type="similarity">
    <text evidence="4 12">Belongs to the uroporphyrinogen decarboxylase family.</text>
</comment>
<evidence type="ECO:0000313" key="17">
    <source>
        <dbReference type="Proteomes" id="UP000011087"/>
    </source>
</evidence>
<comment type="function">
    <text evidence="1">Catalyzes the decarboxylation of four acetate groups of uroporphyrinogen-III to yield coproporphyrinogen-III.</text>
</comment>
<evidence type="ECO:0000259" key="14">
    <source>
        <dbReference type="PROSITE" id="PS00907"/>
    </source>
</evidence>
<evidence type="ECO:0000256" key="8">
    <source>
        <dbReference type="ARBA" id="ARBA00023239"/>
    </source>
</evidence>
<evidence type="ECO:0000256" key="5">
    <source>
        <dbReference type="ARBA" id="ARBA00011738"/>
    </source>
</evidence>
<evidence type="ECO:0000256" key="4">
    <source>
        <dbReference type="ARBA" id="ARBA00009935"/>
    </source>
</evidence>
<dbReference type="PaxDb" id="55529-EKX55115"/>
<dbReference type="NCBIfam" id="TIGR01464">
    <property type="entry name" value="hemE"/>
    <property type="match status" value="1"/>
</dbReference>
<reference evidence="16" key="3">
    <citation type="submission" date="2015-06" db="UniProtKB">
        <authorList>
            <consortium name="EnsemblProtists"/>
        </authorList>
    </citation>
    <scope>IDENTIFICATION</scope>
</reference>
<comment type="subunit">
    <text evidence="5">Homodimer.</text>
</comment>
<evidence type="ECO:0000259" key="13">
    <source>
        <dbReference type="PROSITE" id="PS00906"/>
    </source>
</evidence>
<name>L1K3R9_GUITC</name>
<dbReference type="STRING" id="905079.L1K3R9"/>
<dbReference type="PROSITE" id="PS00906">
    <property type="entry name" value="UROD_1"/>
    <property type="match status" value="1"/>
</dbReference>
<evidence type="ECO:0000256" key="6">
    <source>
        <dbReference type="ARBA" id="ARBA00012288"/>
    </source>
</evidence>
<dbReference type="EnsemblProtists" id="EKX55115">
    <property type="protein sequence ID" value="EKX55115"/>
    <property type="gene ID" value="GUITHDRAFT_196519"/>
</dbReference>
<dbReference type="OrthoDB" id="339900at2759"/>
<dbReference type="PANTHER" id="PTHR21091">
    <property type="entry name" value="METHYLTETRAHYDROFOLATE:HOMOCYSTEINE METHYLTRANSFERASE RELATED"/>
    <property type="match status" value="1"/>
</dbReference>
<dbReference type="Gene3D" id="3.20.20.210">
    <property type="match status" value="1"/>
</dbReference>
<dbReference type="HOGENOM" id="CLU_040933_0_2_1"/>
<dbReference type="KEGG" id="gtt:GUITHDRAFT_196519"/>
<comment type="catalytic activity">
    <reaction evidence="10 11">
        <text>uroporphyrinogen III + 4 H(+) = coproporphyrinogen III + 4 CO2</text>
        <dbReference type="Rhea" id="RHEA:19865"/>
        <dbReference type="ChEBI" id="CHEBI:15378"/>
        <dbReference type="ChEBI" id="CHEBI:16526"/>
        <dbReference type="ChEBI" id="CHEBI:57308"/>
        <dbReference type="ChEBI" id="CHEBI:57309"/>
        <dbReference type="EC" id="4.1.1.37"/>
    </reaction>
</comment>
<evidence type="ECO:0000256" key="12">
    <source>
        <dbReference type="RuleBase" id="RU004169"/>
    </source>
</evidence>
<dbReference type="eggNOG" id="KOG2872">
    <property type="taxonomic scope" value="Eukaryota"/>
</dbReference>
<evidence type="ECO:0000313" key="16">
    <source>
        <dbReference type="EnsemblProtists" id="EKX55115"/>
    </source>
</evidence>
<keyword evidence="8 11" id="KW-0456">Lyase</keyword>
<comment type="subcellular location">
    <subcellularLocation>
        <location evidence="2">Plastid</location>
        <location evidence="2">Chloroplast</location>
    </subcellularLocation>
</comment>
<evidence type="ECO:0000256" key="7">
    <source>
        <dbReference type="ARBA" id="ARBA00022793"/>
    </source>
</evidence>
<keyword evidence="7 11" id="KW-0210">Decarboxylase</keyword>
<dbReference type="InterPro" id="IPR038071">
    <property type="entry name" value="UROD/MetE-like_sf"/>
</dbReference>
<evidence type="ECO:0000313" key="15">
    <source>
        <dbReference type="EMBL" id="EKX55115.1"/>
    </source>
</evidence>
<dbReference type="EMBL" id="JH992966">
    <property type="protein sequence ID" value="EKX55115.1"/>
    <property type="molecule type" value="Genomic_DNA"/>
</dbReference>
<dbReference type="Proteomes" id="UP000011087">
    <property type="component" value="Unassembled WGS sequence"/>
</dbReference>
<organism evidence="15">
    <name type="scientific">Guillardia theta (strain CCMP2712)</name>
    <name type="common">Cryptophyte</name>
    <dbReference type="NCBI Taxonomy" id="905079"/>
    <lineage>
        <taxon>Eukaryota</taxon>
        <taxon>Cryptophyceae</taxon>
        <taxon>Pyrenomonadales</taxon>
        <taxon>Geminigeraceae</taxon>
        <taxon>Guillardia</taxon>
    </lineage>
</organism>
<dbReference type="CDD" id="cd00717">
    <property type="entry name" value="URO-D"/>
    <property type="match status" value="1"/>
</dbReference>
<dbReference type="PROSITE" id="PS00907">
    <property type="entry name" value="UROD_2"/>
    <property type="match status" value="1"/>
</dbReference>
<dbReference type="FunFam" id="3.20.20.210:FF:000006">
    <property type="entry name" value="Uroporphyrinogen decarboxylase"/>
    <property type="match status" value="1"/>
</dbReference>
<protein>
    <recommendedName>
        <fullName evidence="6 11">Uroporphyrinogen decarboxylase</fullName>
        <ecNumber evidence="6 11">4.1.1.37</ecNumber>
    </recommendedName>
</protein>
<accession>L1K3R9</accession>
<dbReference type="OMA" id="LWLMRQA"/>
<evidence type="ECO:0000256" key="10">
    <source>
        <dbReference type="ARBA" id="ARBA00048033"/>
    </source>
</evidence>
<comment type="pathway">
    <text evidence="3 11">Porphyrin-containing compound metabolism; protoporphyrin-IX biosynthesis; coproporphyrinogen-III from 5-aminolevulinate: step 4/4.</text>
</comment>
<dbReference type="SUPFAM" id="SSF51726">
    <property type="entry name" value="UROD/MetE-like"/>
    <property type="match status" value="1"/>
</dbReference>
<dbReference type="PANTHER" id="PTHR21091:SF174">
    <property type="entry name" value="UROPORPHYRINOGEN DECARBOXYLASE"/>
    <property type="match status" value="1"/>
</dbReference>
<proteinExistence type="inferred from homology"/>
<dbReference type="UniPathway" id="UPA00251">
    <property type="reaction ID" value="UER00321"/>
</dbReference>